<dbReference type="InterPro" id="IPR014710">
    <property type="entry name" value="RmlC-like_jellyroll"/>
</dbReference>
<dbReference type="PANTHER" id="PTHR46797:SF2">
    <property type="entry name" value="TRANSCRIPTIONAL REGULATOR"/>
    <property type="match status" value="1"/>
</dbReference>
<dbReference type="PROSITE" id="PS50943">
    <property type="entry name" value="HTH_CROC1"/>
    <property type="match status" value="1"/>
</dbReference>
<dbReference type="Gene3D" id="2.60.120.10">
    <property type="entry name" value="Jelly Rolls"/>
    <property type="match status" value="1"/>
</dbReference>
<comment type="caution">
    <text evidence="3">The sequence shown here is derived from an EMBL/GenBank/DDBJ whole genome shotgun (WGS) entry which is preliminary data.</text>
</comment>
<dbReference type="CDD" id="cd00093">
    <property type="entry name" value="HTH_XRE"/>
    <property type="match status" value="1"/>
</dbReference>
<dbReference type="InterPro" id="IPR050807">
    <property type="entry name" value="TransReg_Diox_bact_type"/>
</dbReference>
<name>A0ABQ6LNQ5_9RHOB</name>
<organism evidence="3 4">
    <name type="scientific">Paralimibaculum aggregatum</name>
    <dbReference type="NCBI Taxonomy" id="3036245"/>
    <lineage>
        <taxon>Bacteria</taxon>
        <taxon>Pseudomonadati</taxon>
        <taxon>Pseudomonadota</taxon>
        <taxon>Alphaproteobacteria</taxon>
        <taxon>Rhodobacterales</taxon>
        <taxon>Paracoccaceae</taxon>
        <taxon>Paralimibaculum</taxon>
    </lineage>
</organism>
<evidence type="ECO:0000256" key="1">
    <source>
        <dbReference type="ARBA" id="ARBA00023125"/>
    </source>
</evidence>
<accession>A0ABQ6LNQ5</accession>
<reference evidence="3 4" key="1">
    <citation type="submission" date="2023-04" db="EMBL/GenBank/DDBJ databases">
        <title>Marinoamorphus aggregata gen. nov., sp. Nov., isolate from tissue of brittle star Ophioplocus japonicus.</title>
        <authorList>
            <person name="Kawano K."/>
            <person name="Sawayama S."/>
            <person name="Nakagawa S."/>
        </authorList>
    </citation>
    <scope>NUCLEOTIDE SEQUENCE [LARGE SCALE GENOMIC DNA]</scope>
    <source>
        <strain evidence="3 4">NKW23</strain>
    </source>
</reference>
<protein>
    <submittedName>
        <fullName evidence="3">Cupin domain-containing protein</fullName>
    </submittedName>
</protein>
<keyword evidence="1" id="KW-0238">DNA-binding</keyword>
<dbReference type="SUPFAM" id="SSF51182">
    <property type="entry name" value="RmlC-like cupins"/>
    <property type="match status" value="1"/>
</dbReference>
<dbReference type="Pfam" id="PF01381">
    <property type="entry name" value="HTH_3"/>
    <property type="match status" value="1"/>
</dbReference>
<dbReference type="SUPFAM" id="SSF47413">
    <property type="entry name" value="lambda repressor-like DNA-binding domains"/>
    <property type="match status" value="1"/>
</dbReference>
<evidence type="ECO:0000313" key="4">
    <source>
        <dbReference type="Proteomes" id="UP001239909"/>
    </source>
</evidence>
<dbReference type="Pfam" id="PF07883">
    <property type="entry name" value="Cupin_2"/>
    <property type="match status" value="1"/>
</dbReference>
<dbReference type="CDD" id="cd02209">
    <property type="entry name" value="cupin_XRE_C"/>
    <property type="match status" value="1"/>
</dbReference>
<dbReference type="Proteomes" id="UP001239909">
    <property type="component" value="Unassembled WGS sequence"/>
</dbReference>
<gene>
    <name evidence="3" type="ORF">LNKW23_31290</name>
</gene>
<dbReference type="PANTHER" id="PTHR46797">
    <property type="entry name" value="HTH-TYPE TRANSCRIPTIONAL REGULATOR"/>
    <property type="match status" value="1"/>
</dbReference>
<dbReference type="EMBL" id="BSYI01000026">
    <property type="protein sequence ID" value="GMG83915.1"/>
    <property type="molecule type" value="Genomic_DNA"/>
</dbReference>
<dbReference type="InterPro" id="IPR013096">
    <property type="entry name" value="Cupin_2"/>
</dbReference>
<feature type="domain" description="HTH cro/C1-type" evidence="2">
    <location>
        <begin position="20"/>
        <end position="74"/>
    </location>
</feature>
<keyword evidence="4" id="KW-1185">Reference proteome</keyword>
<proteinExistence type="predicted"/>
<dbReference type="InterPro" id="IPR010982">
    <property type="entry name" value="Lambda_DNA-bd_dom_sf"/>
</dbReference>
<sequence>MQDKRSGQDTTAEPSIGDKLRMLRKGHALSLKELSSRAQISIGALSQIERGISSPSIRTLNKLATSFAVPLSYFFAESDDAEADGIVVRQNRGTDLAVSAQGIAKRLLTPQALDGLQLMLVSMEPASSSGPEAYGHPGLDAGYVLSGALRLEVEGRIYLLTEGDSFGFVSTRPHRFECVGERGAEIIWINTQ</sequence>
<dbReference type="SMART" id="SM00530">
    <property type="entry name" value="HTH_XRE"/>
    <property type="match status" value="1"/>
</dbReference>
<evidence type="ECO:0000313" key="3">
    <source>
        <dbReference type="EMBL" id="GMG83915.1"/>
    </source>
</evidence>
<evidence type="ECO:0000259" key="2">
    <source>
        <dbReference type="PROSITE" id="PS50943"/>
    </source>
</evidence>
<dbReference type="InterPro" id="IPR011051">
    <property type="entry name" value="RmlC_Cupin_sf"/>
</dbReference>
<dbReference type="RefSeq" id="WP_285672758.1">
    <property type="nucleotide sequence ID" value="NZ_BSYI01000026.1"/>
</dbReference>
<dbReference type="Gene3D" id="1.10.260.40">
    <property type="entry name" value="lambda repressor-like DNA-binding domains"/>
    <property type="match status" value="1"/>
</dbReference>
<dbReference type="InterPro" id="IPR001387">
    <property type="entry name" value="Cro/C1-type_HTH"/>
</dbReference>